<accession>A0ABQ1T4Y4</accession>
<evidence type="ECO:0000313" key="10">
    <source>
        <dbReference type="Proteomes" id="UP000606498"/>
    </source>
</evidence>
<evidence type="ECO:0000256" key="1">
    <source>
        <dbReference type="ARBA" id="ARBA00004162"/>
    </source>
</evidence>
<evidence type="ECO:0000256" key="4">
    <source>
        <dbReference type="ARBA" id="ARBA00022692"/>
    </source>
</evidence>
<keyword evidence="3" id="KW-1003">Cell membrane</keyword>
<dbReference type="InterPro" id="IPR003400">
    <property type="entry name" value="ExbD"/>
</dbReference>
<evidence type="ECO:0000256" key="6">
    <source>
        <dbReference type="ARBA" id="ARBA00023136"/>
    </source>
</evidence>
<name>A0ABQ1T4Y4_9GAMM</name>
<dbReference type="EMBL" id="BMKO01000006">
    <property type="protein sequence ID" value="GGE84208.1"/>
    <property type="molecule type" value="Genomic_DNA"/>
</dbReference>
<evidence type="ECO:0000313" key="9">
    <source>
        <dbReference type="EMBL" id="GGE84208.1"/>
    </source>
</evidence>
<proteinExistence type="inferred from homology"/>
<evidence type="ECO:0000256" key="8">
    <source>
        <dbReference type="SAM" id="Phobius"/>
    </source>
</evidence>
<keyword evidence="4 7" id="KW-0812">Transmembrane</keyword>
<keyword evidence="7" id="KW-0813">Transport</keyword>
<evidence type="ECO:0000256" key="7">
    <source>
        <dbReference type="RuleBase" id="RU003879"/>
    </source>
</evidence>
<organism evidence="9 10">
    <name type="scientific">Shewanella carassii</name>
    <dbReference type="NCBI Taxonomy" id="1987584"/>
    <lineage>
        <taxon>Bacteria</taxon>
        <taxon>Pseudomonadati</taxon>
        <taxon>Pseudomonadota</taxon>
        <taxon>Gammaproteobacteria</taxon>
        <taxon>Alteromonadales</taxon>
        <taxon>Shewanellaceae</taxon>
        <taxon>Shewanella</taxon>
    </lineage>
</organism>
<gene>
    <name evidence="9" type="ORF">GCM10011520_25830</name>
</gene>
<sequence>MKYRRPLLSQQQEKNLTVDISPLLDVVFILLIFFIVSAVFVRETGVEIHRPQAASSESVAERSVLLAITANGEVWHGGAHIGLAGVAPLLRQMSDRPVVIQADKDIDAGRLIALIDACKLATSASVSVATTLE</sequence>
<feature type="transmembrane region" description="Helical" evidence="8">
    <location>
        <begin position="20"/>
        <end position="41"/>
    </location>
</feature>
<comment type="caution">
    <text evidence="9">The sequence shown here is derived from an EMBL/GenBank/DDBJ whole genome shotgun (WGS) entry which is preliminary data.</text>
</comment>
<reference evidence="10" key="1">
    <citation type="journal article" date="2019" name="Int. J. Syst. Evol. Microbiol.">
        <title>The Global Catalogue of Microorganisms (GCM) 10K type strain sequencing project: providing services to taxonomists for standard genome sequencing and annotation.</title>
        <authorList>
            <consortium name="The Broad Institute Genomics Platform"/>
            <consortium name="The Broad Institute Genome Sequencing Center for Infectious Disease"/>
            <person name="Wu L."/>
            <person name="Ma J."/>
        </authorList>
    </citation>
    <scope>NUCLEOTIDE SEQUENCE [LARGE SCALE GENOMIC DNA]</scope>
    <source>
        <strain evidence="10">CGMCC 1.16033</strain>
    </source>
</reference>
<keyword evidence="6 8" id="KW-0472">Membrane</keyword>
<dbReference type="PANTHER" id="PTHR30558">
    <property type="entry name" value="EXBD MEMBRANE COMPONENT OF PMF-DRIVEN MACROMOLECULE IMPORT SYSTEM"/>
    <property type="match status" value="1"/>
</dbReference>
<evidence type="ECO:0000256" key="3">
    <source>
        <dbReference type="ARBA" id="ARBA00022475"/>
    </source>
</evidence>
<comment type="similarity">
    <text evidence="2 7">Belongs to the ExbD/TolR family.</text>
</comment>
<dbReference type="Pfam" id="PF02472">
    <property type="entry name" value="ExbD"/>
    <property type="match status" value="1"/>
</dbReference>
<keyword evidence="10" id="KW-1185">Reference proteome</keyword>
<dbReference type="RefSeq" id="WP_100144756.1">
    <property type="nucleotide sequence ID" value="NZ_BMKO01000006.1"/>
</dbReference>
<dbReference type="PANTHER" id="PTHR30558:SF13">
    <property type="entry name" value="BIOPOLYMER TRANSPORT PROTEIN EXBD2"/>
    <property type="match status" value="1"/>
</dbReference>
<comment type="subcellular location">
    <subcellularLocation>
        <location evidence="1">Cell membrane</location>
        <topology evidence="1">Single-pass membrane protein</topology>
    </subcellularLocation>
    <subcellularLocation>
        <location evidence="7">Cell membrane</location>
        <topology evidence="7">Single-pass type II membrane protein</topology>
    </subcellularLocation>
</comment>
<keyword evidence="5 8" id="KW-1133">Transmembrane helix</keyword>
<evidence type="ECO:0000256" key="5">
    <source>
        <dbReference type="ARBA" id="ARBA00022989"/>
    </source>
</evidence>
<evidence type="ECO:0000256" key="2">
    <source>
        <dbReference type="ARBA" id="ARBA00005811"/>
    </source>
</evidence>
<dbReference type="Proteomes" id="UP000606498">
    <property type="component" value="Unassembled WGS sequence"/>
</dbReference>
<keyword evidence="7" id="KW-0653">Protein transport</keyword>
<protein>
    <submittedName>
        <fullName evidence="9">Biopolymer transporter protein ExbD</fullName>
    </submittedName>
</protein>